<dbReference type="PANTHER" id="PTHR43784:SF2">
    <property type="entry name" value="GDSL-LIKE LIPASE_ACYLHYDROLASE, PUTATIVE (AFU_ORTHOLOGUE AFUA_2G00820)-RELATED"/>
    <property type="match status" value="1"/>
</dbReference>
<sequence>MNASVPSKFLFVLMAALLTAAPAFAAPPERTTWIPTWTASPQARWDGDFALPTNLPFHFWNQTVRQSARVSVGGPRIRVLLSNAYGTQPLVIGAAHVATPAKDGGIVAGSDRVLTFGGKTSVTIPAGAPMLSDPVDFSVAALADVSISLHLPEPTAPATFHWDARQTAYVGVGDQTGATRMKHDATLTTRVFVTAIQVEAPATTRTVVAIGDSITDGNMATMDANTRWPDVLAARLARHDVAVLNAGISGGRLLRDRMGENALARFDRDVLSQPGIASAIVLIGINDIGWDGTPLGPHEGVASAESLIAGYRQLIQHARARGVRIVGATLTPFEGALQDTPMRGYFTADKERVRQAVNAWIRDGGEFDAVLDFDAVTRDPAKPTRFLPAYDSGDHLHPGDAGYRAMAESIDLRALLGDDADSASLSQPGPTRWNTVISATPASVSPR</sequence>
<dbReference type="InterPro" id="IPR053140">
    <property type="entry name" value="GDSL_Rv0518-like"/>
</dbReference>
<accession>A0ABP9LLH1</accession>
<dbReference type="InterPro" id="IPR036514">
    <property type="entry name" value="SGNH_hydro_sf"/>
</dbReference>
<dbReference type="GO" id="GO:0016787">
    <property type="term" value="F:hydrolase activity"/>
    <property type="evidence" value="ECO:0007669"/>
    <property type="project" value="UniProtKB-KW"/>
</dbReference>
<dbReference type="Proteomes" id="UP001501083">
    <property type="component" value="Unassembled WGS sequence"/>
</dbReference>
<organism evidence="3 4">
    <name type="scientific">Lysobacter panacisoli</name>
    <dbReference type="NCBI Taxonomy" id="1255263"/>
    <lineage>
        <taxon>Bacteria</taxon>
        <taxon>Pseudomonadati</taxon>
        <taxon>Pseudomonadota</taxon>
        <taxon>Gammaproteobacteria</taxon>
        <taxon>Lysobacterales</taxon>
        <taxon>Lysobacteraceae</taxon>
        <taxon>Lysobacter</taxon>
    </lineage>
</organism>
<protein>
    <submittedName>
        <fullName evidence="3">SGNH/GDSL hydrolase family protein</fullName>
    </submittedName>
</protein>
<evidence type="ECO:0000313" key="3">
    <source>
        <dbReference type="EMBL" id="GAA5080989.1"/>
    </source>
</evidence>
<dbReference type="PANTHER" id="PTHR43784">
    <property type="entry name" value="GDSL-LIKE LIPASE/ACYLHYDROLASE, PUTATIVE (AFU_ORTHOLOGUE AFUA_2G00820)-RELATED"/>
    <property type="match status" value="1"/>
</dbReference>
<reference evidence="4" key="1">
    <citation type="journal article" date="2019" name="Int. J. Syst. Evol. Microbiol.">
        <title>The Global Catalogue of Microorganisms (GCM) 10K type strain sequencing project: providing services to taxonomists for standard genome sequencing and annotation.</title>
        <authorList>
            <consortium name="The Broad Institute Genomics Platform"/>
            <consortium name="The Broad Institute Genome Sequencing Center for Infectious Disease"/>
            <person name="Wu L."/>
            <person name="Ma J."/>
        </authorList>
    </citation>
    <scope>NUCLEOTIDE SEQUENCE [LARGE SCALE GENOMIC DNA]</scope>
    <source>
        <strain evidence="4">JCM 19212</strain>
    </source>
</reference>
<feature type="signal peptide" evidence="1">
    <location>
        <begin position="1"/>
        <end position="25"/>
    </location>
</feature>
<dbReference type="Gene3D" id="3.40.50.1110">
    <property type="entry name" value="SGNH hydrolase"/>
    <property type="match status" value="1"/>
</dbReference>
<dbReference type="Pfam" id="PF13472">
    <property type="entry name" value="Lipase_GDSL_2"/>
    <property type="match status" value="1"/>
</dbReference>
<keyword evidence="1" id="KW-0732">Signal</keyword>
<feature type="chain" id="PRO_5047202060" evidence="1">
    <location>
        <begin position="26"/>
        <end position="447"/>
    </location>
</feature>
<comment type="caution">
    <text evidence="3">The sequence shown here is derived from an EMBL/GenBank/DDBJ whole genome shotgun (WGS) entry which is preliminary data.</text>
</comment>
<name>A0ABP9LLH1_9GAMM</name>
<keyword evidence="4" id="KW-1185">Reference proteome</keyword>
<dbReference type="RefSeq" id="WP_158982327.1">
    <property type="nucleotide sequence ID" value="NZ_BAABKY010000004.1"/>
</dbReference>
<gene>
    <name evidence="3" type="ORF">GCM10025759_30890</name>
</gene>
<evidence type="ECO:0000313" key="4">
    <source>
        <dbReference type="Proteomes" id="UP001501083"/>
    </source>
</evidence>
<feature type="domain" description="SGNH hydrolase-type esterase" evidence="2">
    <location>
        <begin position="209"/>
        <end position="405"/>
    </location>
</feature>
<dbReference type="CDD" id="cd01830">
    <property type="entry name" value="XynE_like"/>
    <property type="match status" value="1"/>
</dbReference>
<evidence type="ECO:0000256" key="1">
    <source>
        <dbReference type="SAM" id="SignalP"/>
    </source>
</evidence>
<dbReference type="InterPro" id="IPR013830">
    <property type="entry name" value="SGNH_hydro"/>
</dbReference>
<dbReference type="SUPFAM" id="SSF52266">
    <property type="entry name" value="SGNH hydrolase"/>
    <property type="match status" value="1"/>
</dbReference>
<keyword evidence="3" id="KW-0378">Hydrolase</keyword>
<dbReference type="EMBL" id="BAABKY010000004">
    <property type="protein sequence ID" value="GAA5080989.1"/>
    <property type="molecule type" value="Genomic_DNA"/>
</dbReference>
<evidence type="ECO:0000259" key="2">
    <source>
        <dbReference type="Pfam" id="PF13472"/>
    </source>
</evidence>
<proteinExistence type="predicted"/>